<feature type="compositionally biased region" description="Pro residues" evidence="2">
    <location>
        <begin position="1"/>
        <end position="23"/>
    </location>
</feature>
<reference evidence="3" key="1">
    <citation type="journal article" date="2015" name="Nat. Genet.">
        <title>The pineapple genome and the evolution of CAM photosynthesis.</title>
        <authorList>
            <person name="Ming R."/>
            <person name="VanBuren R."/>
            <person name="Wai C.M."/>
            <person name="Tang H."/>
            <person name="Schatz M.C."/>
            <person name="Bowers J.E."/>
            <person name="Lyons E."/>
            <person name="Wang M.L."/>
            <person name="Chen J."/>
            <person name="Biggers E."/>
            <person name="Zhang J."/>
            <person name="Huang L."/>
            <person name="Zhang L."/>
            <person name="Miao W."/>
            <person name="Zhang J."/>
            <person name="Ye Z."/>
            <person name="Miao C."/>
            <person name="Lin Z."/>
            <person name="Wang H."/>
            <person name="Zhou H."/>
            <person name="Yim W.C."/>
            <person name="Priest H.D."/>
            <person name="Zheng C."/>
            <person name="Woodhouse M."/>
            <person name="Edger P.P."/>
            <person name="Guyot R."/>
            <person name="Guo H.B."/>
            <person name="Guo H."/>
            <person name="Zheng G."/>
            <person name="Singh R."/>
            <person name="Sharma A."/>
            <person name="Min X."/>
            <person name="Zheng Y."/>
            <person name="Lee H."/>
            <person name="Gurtowski J."/>
            <person name="Sedlazeck F.J."/>
            <person name="Harkess A."/>
            <person name="McKain M.R."/>
            <person name="Liao Z."/>
            <person name="Fang J."/>
            <person name="Liu J."/>
            <person name="Zhang X."/>
            <person name="Zhang Q."/>
            <person name="Hu W."/>
            <person name="Qin Y."/>
            <person name="Wang K."/>
            <person name="Chen L.Y."/>
            <person name="Shirley N."/>
            <person name="Lin Y.R."/>
            <person name="Liu L.Y."/>
            <person name="Hernandez A.G."/>
            <person name="Wright C.L."/>
            <person name="Bulone V."/>
            <person name="Tuskan G.A."/>
            <person name="Heath K."/>
            <person name="Zee F."/>
            <person name="Moore P.H."/>
            <person name="Sunkar R."/>
            <person name="Leebens-Mack J.H."/>
            <person name="Mockler T."/>
            <person name="Bennetzen J.L."/>
            <person name="Freeling M."/>
            <person name="Sankoff D."/>
            <person name="Paterson A.H."/>
            <person name="Zhu X."/>
            <person name="Yang X."/>
            <person name="Smith J.A."/>
            <person name="Cushman J.C."/>
            <person name="Paull R.E."/>
            <person name="Yu Q."/>
        </authorList>
    </citation>
    <scope>NUCLEOTIDE SEQUENCE [LARGE SCALE GENOMIC DNA]</scope>
    <source>
        <strain evidence="3">cv. F153</strain>
    </source>
</reference>
<dbReference type="PANTHER" id="PTHR34681">
    <property type="entry name" value="UVEAL AUTOANTIGEN WITH COILED-COIL/ANKYRIN"/>
    <property type="match status" value="1"/>
</dbReference>
<keyword evidence="3" id="KW-1185">Reference proteome</keyword>
<accession>A0A6P5GK32</accession>
<evidence type="ECO:0000313" key="3">
    <source>
        <dbReference type="Proteomes" id="UP000515123"/>
    </source>
</evidence>
<dbReference type="AlphaFoldDB" id="A0A6P5GK32"/>
<dbReference type="Gene3D" id="1.20.58.130">
    <property type="match status" value="1"/>
</dbReference>
<evidence type="ECO:0000313" key="4">
    <source>
        <dbReference type="RefSeq" id="XP_020108329.1"/>
    </source>
</evidence>
<gene>
    <name evidence="4" type="primary">LOC109724082</name>
</gene>
<evidence type="ECO:0000256" key="1">
    <source>
        <dbReference type="SAM" id="Coils"/>
    </source>
</evidence>
<dbReference type="RefSeq" id="XP_020108329.1">
    <property type="nucleotide sequence ID" value="XM_020252740.1"/>
</dbReference>
<feature type="region of interest" description="Disordered" evidence="2">
    <location>
        <begin position="1"/>
        <end position="26"/>
    </location>
</feature>
<dbReference type="GeneID" id="109724082"/>
<keyword evidence="1" id="KW-0175">Coiled coil</keyword>
<organism evidence="3 4">
    <name type="scientific">Ananas comosus</name>
    <name type="common">Pineapple</name>
    <name type="synonym">Ananas ananas</name>
    <dbReference type="NCBI Taxonomy" id="4615"/>
    <lineage>
        <taxon>Eukaryota</taxon>
        <taxon>Viridiplantae</taxon>
        <taxon>Streptophyta</taxon>
        <taxon>Embryophyta</taxon>
        <taxon>Tracheophyta</taxon>
        <taxon>Spermatophyta</taxon>
        <taxon>Magnoliopsida</taxon>
        <taxon>Liliopsida</taxon>
        <taxon>Poales</taxon>
        <taxon>Bromeliaceae</taxon>
        <taxon>Bromelioideae</taxon>
        <taxon>Ananas</taxon>
    </lineage>
</organism>
<reference evidence="4" key="2">
    <citation type="submission" date="2025-08" db="UniProtKB">
        <authorList>
            <consortium name="RefSeq"/>
        </authorList>
    </citation>
    <scope>IDENTIFICATION</scope>
    <source>
        <tissue evidence="4">Leaf</tissue>
    </source>
</reference>
<name>A0A6P5GK32_ANACO</name>
<proteinExistence type="predicted"/>
<dbReference type="Proteomes" id="UP000515123">
    <property type="component" value="Linkage group 18"/>
</dbReference>
<dbReference type="PANTHER" id="PTHR34681:SF2">
    <property type="entry name" value="UVEAL AUTOANTIGEN WITH COILED-COIL_ANKYRIN"/>
    <property type="match status" value="1"/>
</dbReference>
<protein>
    <submittedName>
        <fullName evidence="4">Uncharacterized protein LOC109724082 isoform X2</fullName>
    </submittedName>
</protein>
<feature type="coiled-coil region" evidence="1">
    <location>
        <begin position="35"/>
        <end position="105"/>
    </location>
</feature>
<sequence length="152" mass="17000">MADTTPSPPPPPASATFDPPPFTPKVHFEQMGERIAQLTESQTELLARIQGMKQEVQKWRSTLDTQVKAYKVDILELKKELNSELNQLRIEFKELNTNLQVQQNSLTSGRRNLIKDDPQRAQEFANPIVKGSMHKAAAAAEEASSSDTENQA</sequence>
<dbReference type="OrthoDB" id="1876167at2759"/>
<evidence type="ECO:0000256" key="2">
    <source>
        <dbReference type="SAM" id="MobiDB-lite"/>
    </source>
</evidence>